<keyword evidence="2" id="KW-1185">Reference proteome</keyword>
<name>A0A2P1CA95_9CAUD</name>
<evidence type="ECO:0000313" key="2">
    <source>
        <dbReference type="Proteomes" id="UP000240649"/>
    </source>
</evidence>
<accession>A0A2P1CA95</accession>
<evidence type="ECO:0000313" key="1">
    <source>
        <dbReference type="EMBL" id="AVJ48156.1"/>
    </source>
</evidence>
<reference evidence="1 2" key="1">
    <citation type="submission" date="2018-01" db="EMBL/GenBank/DDBJ databases">
        <title>Draft Genome Sequence of Salmonella Enteritidis Phage SE131.</title>
        <authorList>
            <person name="Kim Y."/>
            <person name="Han B.K."/>
            <person name="Kim H."/>
            <person name="Kim D."/>
        </authorList>
    </citation>
    <scope>NUCLEOTIDE SEQUENCE [LARGE SCALE GENOMIC DNA]</scope>
</reference>
<proteinExistence type="predicted"/>
<protein>
    <submittedName>
        <fullName evidence="1">Uncharacterized protein</fullName>
    </submittedName>
</protein>
<dbReference type="RefSeq" id="YP_010672005.1">
    <property type="nucleotide sequence ID" value="NC_070974.1"/>
</dbReference>
<organism evidence="1 2">
    <name type="scientific">Salmonella phage SE131</name>
    <dbReference type="NCBI Taxonomy" id="2081631"/>
    <lineage>
        <taxon>Viruses</taxon>
        <taxon>Duplodnaviria</taxon>
        <taxon>Heunggongvirae</taxon>
        <taxon>Uroviricota</taxon>
        <taxon>Caudoviricetes</taxon>
        <taxon>Grimontviridae</taxon>
        <taxon>Moazamivirus</taxon>
        <taxon>Moazamivirus SE131</taxon>
    </lineage>
</organism>
<dbReference type="Proteomes" id="UP000240649">
    <property type="component" value="Segment"/>
</dbReference>
<dbReference type="EMBL" id="MG873442">
    <property type="protein sequence ID" value="AVJ48156.1"/>
    <property type="molecule type" value="Genomic_DNA"/>
</dbReference>
<dbReference type="KEGG" id="vg:77948275"/>
<dbReference type="GeneID" id="77948275"/>
<sequence>MTKKQKKNKPLKIENEPMVVLEVKTTVTSPVLVGTLLGKKFIFHNKEFHYYV</sequence>